<name>A0AAV1AWZ5_VICFA</name>
<evidence type="ECO:0000313" key="2">
    <source>
        <dbReference type="EMBL" id="CAI8613560.1"/>
    </source>
</evidence>
<dbReference type="EMBL" id="OX451740">
    <property type="protein sequence ID" value="CAI8613560.1"/>
    <property type="molecule type" value="Genomic_DNA"/>
</dbReference>
<organism evidence="2 3">
    <name type="scientific">Vicia faba</name>
    <name type="common">Broad bean</name>
    <name type="synonym">Faba vulgaris</name>
    <dbReference type="NCBI Taxonomy" id="3906"/>
    <lineage>
        <taxon>Eukaryota</taxon>
        <taxon>Viridiplantae</taxon>
        <taxon>Streptophyta</taxon>
        <taxon>Embryophyta</taxon>
        <taxon>Tracheophyta</taxon>
        <taxon>Spermatophyta</taxon>
        <taxon>Magnoliopsida</taxon>
        <taxon>eudicotyledons</taxon>
        <taxon>Gunneridae</taxon>
        <taxon>Pentapetalae</taxon>
        <taxon>rosids</taxon>
        <taxon>fabids</taxon>
        <taxon>Fabales</taxon>
        <taxon>Fabaceae</taxon>
        <taxon>Papilionoideae</taxon>
        <taxon>50 kb inversion clade</taxon>
        <taxon>NPAAA clade</taxon>
        <taxon>Hologalegina</taxon>
        <taxon>IRL clade</taxon>
        <taxon>Fabeae</taxon>
        <taxon>Vicia</taxon>
    </lineage>
</organism>
<evidence type="ECO:0000256" key="1">
    <source>
        <dbReference type="SAM" id="MobiDB-lite"/>
    </source>
</evidence>
<protein>
    <submittedName>
        <fullName evidence="2">Uncharacterized protein</fullName>
    </submittedName>
</protein>
<feature type="compositionally biased region" description="Basic residues" evidence="1">
    <location>
        <begin position="171"/>
        <end position="183"/>
    </location>
</feature>
<accession>A0AAV1AWZ5</accession>
<evidence type="ECO:0000313" key="3">
    <source>
        <dbReference type="Proteomes" id="UP001157006"/>
    </source>
</evidence>
<feature type="compositionally biased region" description="Polar residues" evidence="1">
    <location>
        <begin position="150"/>
        <end position="170"/>
    </location>
</feature>
<keyword evidence="3" id="KW-1185">Reference proteome</keyword>
<gene>
    <name evidence="2" type="ORF">VFH_V086560</name>
</gene>
<reference evidence="2 3" key="1">
    <citation type="submission" date="2023-01" db="EMBL/GenBank/DDBJ databases">
        <authorList>
            <person name="Kreplak J."/>
        </authorList>
    </citation>
    <scope>NUCLEOTIDE SEQUENCE [LARGE SCALE GENOMIC DNA]</scope>
</reference>
<feature type="region of interest" description="Disordered" evidence="1">
    <location>
        <begin position="142"/>
        <end position="183"/>
    </location>
</feature>
<dbReference type="AlphaFoldDB" id="A0AAV1AWZ5"/>
<proteinExistence type="predicted"/>
<sequence length="183" mass="20868">MTQISRNSNQLLGFKSEPRNAVVLQLLERIWNRIPCLRGGNGKIQKEHASLANSNGSVGDIGTGVTVGVVAWHRQKQESRDPSFFFRVYLYKVSFLENIKGSHMAYFGVQDSSVGIQIRIIYPSFQPHTAQLCTEDFRREPKKISDHSHTNSSKKNASKFQTNQYYQTQPKHTKPSKTKTLNR</sequence>
<dbReference type="Proteomes" id="UP001157006">
    <property type="component" value="Chromosome 5"/>
</dbReference>